<dbReference type="InterPro" id="IPR013381">
    <property type="entry name" value="CRISPR-assoc_prot_Cse1"/>
</dbReference>
<organism evidence="1 2">
    <name type="scientific">Deinococcus ruber</name>
    <dbReference type="NCBI Taxonomy" id="1848197"/>
    <lineage>
        <taxon>Bacteria</taxon>
        <taxon>Thermotogati</taxon>
        <taxon>Deinococcota</taxon>
        <taxon>Deinococci</taxon>
        <taxon>Deinococcales</taxon>
        <taxon>Deinococcaceae</taxon>
        <taxon>Deinococcus</taxon>
    </lineage>
</organism>
<dbReference type="EMBL" id="BMQL01000013">
    <property type="protein sequence ID" value="GGR11475.1"/>
    <property type="molecule type" value="Genomic_DNA"/>
</dbReference>
<evidence type="ECO:0000313" key="2">
    <source>
        <dbReference type="Proteomes" id="UP000603865"/>
    </source>
</evidence>
<comment type="caution">
    <text evidence="1">The sequence shown here is derived from an EMBL/GenBank/DDBJ whole genome shotgun (WGS) entry which is preliminary data.</text>
</comment>
<dbReference type="RefSeq" id="WP_189090886.1">
    <property type="nucleotide sequence ID" value="NZ_BMQL01000013.1"/>
</dbReference>
<dbReference type="AlphaFoldDB" id="A0A918C805"/>
<name>A0A918C805_9DEIO</name>
<dbReference type="NCBIfam" id="TIGR02547">
    <property type="entry name" value="casA_cse1"/>
    <property type="match status" value="1"/>
</dbReference>
<dbReference type="Proteomes" id="UP000603865">
    <property type="component" value="Unassembled WGS sequence"/>
</dbReference>
<dbReference type="CDD" id="cd09729">
    <property type="entry name" value="Cse1_I-E"/>
    <property type="match status" value="1"/>
</dbReference>
<protein>
    <submittedName>
        <fullName evidence="1">CRISPR-associated protein CasA/Cse1</fullName>
    </submittedName>
</protein>
<keyword evidence="2" id="KW-1185">Reference proteome</keyword>
<evidence type="ECO:0000313" key="1">
    <source>
        <dbReference type="EMBL" id="GGR11475.1"/>
    </source>
</evidence>
<proteinExistence type="predicted"/>
<reference evidence="1" key="2">
    <citation type="submission" date="2020-09" db="EMBL/GenBank/DDBJ databases">
        <authorList>
            <person name="Sun Q."/>
            <person name="Ohkuma M."/>
        </authorList>
    </citation>
    <scope>NUCLEOTIDE SEQUENCE</scope>
    <source>
        <strain evidence="1">JCM 31311</strain>
    </source>
</reference>
<dbReference type="Pfam" id="PF09481">
    <property type="entry name" value="CRISPR_Cse1"/>
    <property type="match status" value="1"/>
</dbReference>
<sequence>MSGNTFNLLSEPWIPVRPLGAPGVQLVGIREALEQAREFTGIEDTSPLQTAALYRLLLAVLHRALMGPKDSRDVVTWWNDGFPEGALKTYLQTHTPRFELFGEQPFLQVADLPLEGFKQSWERLGAEVGGGNTTLLFNATRRIGHLPPALDPASAARRLLEHQTFALGGLTKKFTTSALGAPSATSAMILARGGTLHETLCLNLVPYTQGIQDDLPPWELPEPMTVQTIQGFYPGKEKLAQPVRGVAQGYAWQGRSVRLEREDDGRVRFLAYAEGVPPNLTAGWRDPMVALRTLKDGTLYPMKLSPERLFWRDFEAVMPTHARETYINAQEKARISLGSPPLVLEHATDLYRRLGRGGTPIPLMVFGQINDQGKIEMWRSERYELPTAAQDDNVYQFIPEALDLAKDTRDALNHAVRGLASKLLSAGGRDAHKDDVSKLARSLGAEQLYWSSLEDPFRAFLNTLGGDADAALNSWDRALAKVAQAAWDVAKQSAGDDARAMRAKYESEGYLMKHLNTLRKGA</sequence>
<dbReference type="Gene3D" id="1.10.132.100">
    <property type="match status" value="1"/>
</dbReference>
<reference evidence="1" key="1">
    <citation type="journal article" date="2014" name="Int. J. Syst. Evol. Microbiol.">
        <title>Complete genome sequence of Corynebacterium casei LMG S-19264T (=DSM 44701T), isolated from a smear-ripened cheese.</title>
        <authorList>
            <consortium name="US DOE Joint Genome Institute (JGI-PGF)"/>
            <person name="Walter F."/>
            <person name="Albersmeier A."/>
            <person name="Kalinowski J."/>
            <person name="Ruckert C."/>
        </authorList>
    </citation>
    <scope>NUCLEOTIDE SEQUENCE</scope>
    <source>
        <strain evidence="1">JCM 31311</strain>
    </source>
</reference>
<gene>
    <name evidence="1" type="primary">cse1</name>
    <name evidence="1" type="ORF">GCM10008957_25390</name>
</gene>
<accession>A0A918C805</accession>